<accession>A0A917YFD6</accession>
<dbReference type="AlphaFoldDB" id="A0A917YFD6"/>
<evidence type="ECO:0000313" key="3">
    <source>
        <dbReference type="Proteomes" id="UP000600365"/>
    </source>
</evidence>
<evidence type="ECO:0000313" key="2">
    <source>
        <dbReference type="EMBL" id="GGN94574.1"/>
    </source>
</evidence>
<name>A0A917YFD6_9ACTN</name>
<reference evidence="2 3" key="1">
    <citation type="journal article" date="2014" name="Int. J. Syst. Evol. Microbiol.">
        <title>Complete genome sequence of Corynebacterium casei LMG S-19264T (=DSM 44701T), isolated from a smear-ripened cheese.</title>
        <authorList>
            <consortium name="US DOE Joint Genome Institute (JGI-PGF)"/>
            <person name="Walter F."/>
            <person name="Albersmeier A."/>
            <person name="Kalinowski J."/>
            <person name="Ruckert C."/>
        </authorList>
    </citation>
    <scope>NUCLEOTIDE SEQUENCE [LARGE SCALE GENOMIC DNA]</scope>
    <source>
        <strain evidence="2 3">CGMCC 4.7111</strain>
    </source>
</reference>
<sequence>MRRISAPGSTSLRKRGPRRRHRRRLILVVVEKYQTGFDQPLLTTMYVNKTLTGIAAVQALSRFNRTAERNDLGIY</sequence>
<dbReference type="EMBL" id="BMMM01000030">
    <property type="protein sequence ID" value="GGN94574.1"/>
    <property type="molecule type" value="Genomic_DNA"/>
</dbReference>
<dbReference type="InterPro" id="IPR055180">
    <property type="entry name" value="HsdR_RecA-like_helicase_dom_2"/>
</dbReference>
<keyword evidence="3" id="KW-1185">Reference proteome</keyword>
<dbReference type="Gene3D" id="3.40.50.300">
    <property type="entry name" value="P-loop containing nucleotide triphosphate hydrolases"/>
    <property type="match status" value="1"/>
</dbReference>
<feature type="domain" description="Restriction endonuclease type I HsdR second RecA-like helicase" evidence="1">
    <location>
        <begin position="21"/>
        <end position="69"/>
    </location>
</feature>
<protein>
    <recommendedName>
        <fullName evidence="1">Restriction endonuclease type I HsdR second RecA-like helicase domain-containing protein</fullName>
    </recommendedName>
</protein>
<dbReference type="PANTHER" id="PTHR42927:SF1">
    <property type="entry name" value="HELICASE SUPERFAMILY 1 AND 2 DOMAIN-CONTAINING PROTEIN"/>
    <property type="match status" value="1"/>
</dbReference>
<dbReference type="InterPro" id="IPR027417">
    <property type="entry name" value="P-loop_NTPase"/>
</dbReference>
<dbReference type="Proteomes" id="UP000600365">
    <property type="component" value="Unassembled WGS sequence"/>
</dbReference>
<proteinExistence type="predicted"/>
<comment type="caution">
    <text evidence="2">The sequence shown here is derived from an EMBL/GenBank/DDBJ whole genome shotgun (WGS) entry which is preliminary data.</text>
</comment>
<gene>
    <name evidence="2" type="ORF">GCM10011579_094210</name>
</gene>
<evidence type="ECO:0000259" key="1">
    <source>
        <dbReference type="Pfam" id="PF22679"/>
    </source>
</evidence>
<dbReference type="Pfam" id="PF22679">
    <property type="entry name" value="T1R_D3-like"/>
    <property type="match status" value="1"/>
</dbReference>
<dbReference type="PANTHER" id="PTHR42927">
    <property type="entry name" value="HELICASE SUPERFAMILY 1 AND 2 DOMAIN-CONTAINING PROTEIN"/>
    <property type="match status" value="1"/>
</dbReference>
<organism evidence="2 3">
    <name type="scientific">Streptomyces albiflavescens</name>
    <dbReference type="NCBI Taxonomy" id="1623582"/>
    <lineage>
        <taxon>Bacteria</taxon>
        <taxon>Bacillati</taxon>
        <taxon>Actinomycetota</taxon>
        <taxon>Actinomycetes</taxon>
        <taxon>Kitasatosporales</taxon>
        <taxon>Streptomycetaceae</taxon>
        <taxon>Streptomyces</taxon>
    </lineage>
</organism>